<comment type="caution">
    <text evidence="1">The sequence shown here is derived from an EMBL/GenBank/DDBJ whole genome shotgun (WGS) entry which is preliminary data.</text>
</comment>
<evidence type="ECO:0000313" key="2">
    <source>
        <dbReference type="Proteomes" id="UP000015530"/>
    </source>
</evidence>
<organism evidence="1 2">
    <name type="scientific">Colletotrichum gloeosporioides (strain Cg-14)</name>
    <name type="common">Anthracnose fungus</name>
    <name type="synonym">Glomerella cingulata</name>
    <dbReference type="NCBI Taxonomy" id="1237896"/>
    <lineage>
        <taxon>Eukaryota</taxon>
        <taxon>Fungi</taxon>
        <taxon>Dikarya</taxon>
        <taxon>Ascomycota</taxon>
        <taxon>Pezizomycotina</taxon>
        <taxon>Sordariomycetes</taxon>
        <taxon>Hypocreomycetidae</taxon>
        <taxon>Glomerellales</taxon>
        <taxon>Glomerellaceae</taxon>
        <taxon>Colletotrichum</taxon>
        <taxon>Colletotrichum gloeosporioides species complex</taxon>
    </lineage>
</organism>
<gene>
    <name evidence="1" type="ORF">CGLO_17737</name>
</gene>
<evidence type="ECO:0000313" key="1">
    <source>
        <dbReference type="EMBL" id="EQB43592.1"/>
    </source>
</evidence>
<protein>
    <submittedName>
        <fullName evidence="1">Uncharacterized protein</fullName>
    </submittedName>
</protein>
<dbReference type="HOGENOM" id="CLU_2096709_0_0_1"/>
<dbReference type="Proteomes" id="UP000015530">
    <property type="component" value="Unassembled WGS sequence"/>
</dbReference>
<accession>T0JK89</accession>
<proteinExistence type="predicted"/>
<reference evidence="2" key="1">
    <citation type="journal article" date="2013" name="Mol. Plant Microbe Interact.">
        <title>Global aspects of pacC regulation of pathogenicity genes in Colletotrichum gloeosporioides as revealed by transcriptome analysis.</title>
        <authorList>
            <person name="Alkan N."/>
            <person name="Meng X."/>
            <person name="Friedlander G."/>
            <person name="Reuveni E."/>
            <person name="Sukno S."/>
            <person name="Sherman A."/>
            <person name="Thon M."/>
            <person name="Fluhr R."/>
            <person name="Prusky D."/>
        </authorList>
    </citation>
    <scope>NUCLEOTIDE SEQUENCE [LARGE SCALE GENOMIC DNA]</scope>
    <source>
        <strain evidence="2">Cg-14</strain>
    </source>
</reference>
<dbReference type="EMBL" id="AMYD01004229">
    <property type="protein sequence ID" value="EQB43592.1"/>
    <property type="molecule type" value="Genomic_DNA"/>
</dbReference>
<name>T0JK89_COLGC</name>
<dbReference type="AlphaFoldDB" id="T0JK89"/>
<sequence>MTPLSHNLPHSYCYIGRENTYSGSTAITNPWPWMTPVTEFRRGEPCPISLPANPPSFQQAPEVCLVECRDWDQAANGNTAIRSRLIGSPIRVEGRRNGYIELALAESYIPIVCPGS</sequence>